<dbReference type="PATRIC" id="fig|1423740.3.peg.1392"/>
<evidence type="ECO:0000256" key="4">
    <source>
        <dbReference type="ARBA" id="ARBA00022598"/>
    </source>
</evidence>
<feature type="binding site" evidence="11">
    <location>
        <position position="247"/>
    </location>
    <ligand>
        <name>L-glutamine</name>
        <dbReference type="ChEBI" id="CHEBI:58359"/>
    </ligand>
</feature>
<evidence type="ECO:0000256" key="8">
    <source>
        <dbReference type="ARBA" id="ARBA00022975"/>
    </source>
</evidence>
<dbReference type="PANTHER" id="PTHR43418:SF7">
    <property type="entry name" value="CARBAMOYL-PHOSPHATE SYNTHASE SMALL CHAIN"/>
    <property type="match status" value="1"/>
</dbReference>
<dbReference type="InterPro" id="IPR002474">
    <property type="entry name" value="CarbamoylP_synth_ssu_N"/>
</dbReference>
<feature type="active site" evidence="11">
    <location>
        <position position="333"/>
    </location>
</feature>
<dbReference type="PRINTS" id="PR00096">
    <property type="entry name" value="GATASE"/>
</dbReference>
<keyword evidence="11" id="KW-0028">Amino-acid biosynthesis</keyword>
<evidence type="ECO:0000256" key="1">
    <source>
        <dbReference type="ARBA" id="ARBA00004812"/>
    </source>
</evidence>
<feature type="active site" description="Nucleophile" evidence="11">
    <location>
        <position position="246"/>
    </location>
</feature>
<evidence type="ECO:0000256" key="6">
    <source>
        <dbReference type="ARBA" id="ARBA00022840"/>
    </source>
</evidence>
<feature type="region of interest" description="CPSase" evidence="11">
    <location>
        <begin position="1"/>
        <end position="170"/>
    </location>
</feature>
<dbReference type="GO" id="GO:0004088">
    <property type="term" value="F:carbamoyl-phosphate synthase (glutamine-hydrolyzing) activity"/>
    <property type="evidence" value="ECO:0007669"/>
    <property type="project" value="UniProtKB-UniRule"/>
</dbReference>
<comment type="caution">
    <text evidence="13">The sequence shown here is derived from an EMBL/GenBank/DDBJ whole genome shotgun (WGS) entry which is preliminary data.</text>
</comment>
<dbReference type="RefSeq" id="WP_056986858.1">
    <property type="nucleotide sequence ID" value="NZ_AZFH01000166.1"/>
</dbReference>
<dbReference type="InterPro" id="IPR006274">
    <property type="entry name" value="CarbamoylP_synth_ssu"/>
</dbReference>
<gene>
    <name evidence="11" type="primary">carA</name>
    <name evidence="13" type="ORF">FC36_GL001291</name>
</gene>
<dbReference type="SUPFAM" id="SSF52021">
    <property type="entry name" value="Carbamoyl phosphate synthetase, small subunit N-terminal domain"/>
    <property type="match status" value="1"/>
</dbReference>
<keyword evidence="8 11" id="KW-0665">Pyrimidine biosynthesis</keyword>
<dbReference type="SUPFAM" id="SSF52317">
    <property type="entry name" value="Class I glutamine amidotransferase-like"/>
    <property type="match status" value="1"/>
</dbReference>
<accession>A0A0R1T8D2</accession>
<feature type="binding site" evidence="11">
    <location>
        <position position="290"/>
    </location>
    <ligand>
        <name>L-glutamine</name>
        <dbReference type="ChEBI" id="CHEBI:58359"/>
    </ligand>
</feature>
<dbReference type="HAMAP" id="MF_01209">
    <property type="entry name" value="CPSase_S_chain"/>
    <property type="match status" value="1"/>
</dbReference>
<feature type="domain" description="Carbamoyl-phosphate synthase small subunit N-terminal" evidence="12">
    <location>
        <begin position="1"/>
        <end position="131"/>
    </location>
</feature>
<dbReference type="InterPro" id="IPR017926">
    <property type="entry name" value="GATASE"/>
</dbReference>
<reference evidence="13 14" key="1">
    <citation type="journal article" date="2015" name="Genome Announc.">
        <title>Expanding the biotechnology potential of lactobacilli through comparative genomics of 213 strains and associated genera.</title>
        <authorList>
            <person name="Sun Z."/>
            <person name="Harris H.M."/>
            <person name="McCann A."/>
            <person name="Guo C."/>
            <person name="Argimon S."/>
            <person name="Zhang W."/>
            <person name="Yang X."/>
            <person name="Jeffery I.B."/>
            <person name="Cooney J.C."/>
            <person name="Kagawa T.F."/>
            <person name="Liu W."/>
            <person name="Song Y."/>
            <person name="Salvetti E."/>
            <person name="Wrobel A."/>
            <person name="Rasinkangas P."/>
            <person name="Parkhill J."/>
            <person name="Rea M.C."/>
            <person name="O'Sullivan O."/>
            <person name="Ritari J."/>
            <person name="Douillard F.P."/>
            <person name="Paul Ross R."/>
            <person name="Yang R."/>
            <person name="Briner A.E."/>
            <person name="Felis G.E."/>
            <person name="de Vos W.M."/>
            <person name="Barrangou R."/>
            <person name="Klaenhammer T.R."/>
            <person name="Caufield P.W."/>
            <person name="Cui Y."/>
            <person name="Zhang H."/>
            <person name="O'Toole P.W."/>
        </authorList>
    </citation>
    <scope>NUCLEOTIDE SEQUENCE [LARGE SCALE GENOMIC DNA]</scope>
    <source>
        <strain evidence="13 14">DSM 15833</strain>
    </source>
</reference>
<dbReference type="Gene3D" id="3.40.50.880">
    <property type="match status" value="1"/>
</dbReference>
<feature type="binding site" evidence="11">
    <location>
        <position position="291"/>
    </location>
    <ligand>
        <name>L-glutamine</name>
        <dbReference type="ChEBI" id="CHEBI:58359"/>
    </ligand>
</feature>
<evidence type="ECO:0000256" key="10">
    <source>
        <dbReference type="ARBA" id="ARBA00049285"/>
    </source>
</evidence>
<evidence type="ECO:0000256" key="9">
    <source>
        <dbReference type="ARBA" id="ARBA00048816"/>
    </source>
</evidence>
<dbReference type="Proteomes" id="UP000051048">
    <property type="component" value="Unassembled WGS sequence"/>
</dbReference>
<dbReference type="AlphaFoldDB" id="A0A0R1T8D2"/>
<dbReference type="Pfam" id="PF00988">
    <property type="entry name" value="CPSase_sm_chain"/>
    <property type="match status" value="1"/>
</dbReference>
<dbReference type="Gene3D" id="3.50.30.20">
    <property type="entry name" value="Carbamoyl-phosphate synthase small subunit, N-terminal domain"/>
    <property type="match status" value="1"/>
</dbReference>
<comment type="catalytic activity">
    <reaction evidence="10 11">
        <text>L-glutamine + H2O = L-glutamate + NH4(+)</text>
        <dbReference type="Rhea" id="RHEA:15889"/>
        <dbReference type="ChEBI" id="CHEBI:15377"/>
        <dbReference type="ChEBI" id="CHEBI:28938"/>
        <dbReference type="ChEBI" id="CHEBI:29985"/>
        <dbReference type="ChEBI" id="CHEBI:58359"/>
    </reaction>
</comment>
<dbReference type="STRING" id="1423740.FC36_GL001291"/>
<evidence type="ECO:0000256" key="7">
    <source>
        <dbReference type="ARBA" id="ARBA00022962"/>
    </source>
</evidence>
<organism evidence="13 14">
    <name type="scientific">Ligilactobacillus equi DSM 15833 = JCM 10991</name>
    <dbReference type="NCBI Taxonomy" id="1423740"/>
    <lineage>
        <taxon>Bacteria</taxon>
        <taxon>Bacillati</taxon>
        <taxon>Bacillota</taxon>
        <taxon>Bacilli</taxon>
        <taxon>Lactobacillales</taxon>
        <taxon>Lactobacillaceae</taxon>
        <taxon>Ligilactobacillus</taxon>
    </lineage>
</organism>
<dbReference type="OrthoDB" id="9804328at2"/>
<evidence type="ECO:0000256" key="3">
    <source>
        <dbReference type="ARBA" id="ARBA00007800"/>
    </source>
</evidence>
<comment type="similarity">
    <text evidence="3 11">Belongs to the CarA family.</text>
</comment>
<dbReference type="PROSITE" id="PS51273">
    <property type="entry name" value="GATASE_TYPE_1"/>
    <property type="match status" value="1"/>
</dbReference>
<keyword evidence="4 11" id="KW-0436">Ligase</keyword>
<dbReference type="GO" id="GO:0044205">
    <property type="term" value="P:'de novo' UMP biosynthetic process"/>
    <property type="evidence" value="ECO:0007669"/>
    <property type="project" value="UniProtKB-UniRule"/>
</dbReference>
<comment type="pathway">
    <text evidence="2 11">Amino-acid biosynthesis; L-arginine biosynthesis; carbamoyl phosphate from bicarbonate: step 1/1.</text>
</comment>
<dbReference type="Pfam" id="PF00117">
    <property type="entry name" value="GATase"/>
    <property type="match status" value="1"/>
</dbReference>
<dbReference type="SMART" id="SM01097">
    <property type="entry name" value="CPSase_sm_chain"/>
    <property type="match status" value="1"/>
</dbReference>
<comment type="pathway">
    <text evidence="1 11">Pyrimidine metabolism; UMP biosynthesis via de novo pathway; (S)-dihydroorotate from bicarbonate: step 1/3.</text>
</comment>
<dbReference type="GO" id="GO:0006207">
    <property type="term" value="P:'de novo' pyrimidine nucleobase biosynthetic process"/>
    <property type="evidence" value="ECO:0007669"/>
    <property type="project" value="InterPro"/>
</dbReference>
<feature type="binding site" evidence="11">
    <location>
        <position position="45"/>
    </location>
    <ligand>
        <name>L-glutamine</name>
        <dbReference type="ChEBI" id="CHEBI:58359"/>
    </ligand>
</feature>
<dbReference type="NCBIfam" id="TIGR01368">
    <property type="entry name" value="CPSaseIIsmall"/>
    <property type="match status" value="1"/>
</dbReference>
<dbReference type="PRINTS" id="PR00099">
    <property type="entry name" value="CPSGATASE"/>
</dbReference>
<dbReference type="GO" id="GO:0004359">
    <property type="term" value="F:glutaminase activity"/>
    <property type="evidence" value="ECO:0007669"/>
    <property type="project" value="RHEA"/>
</dbReference>
<evidence type="ECO:0000259" key="12">
    <source>
        <dbReference type="SMART" id="SM01097"/>
    </source>
</evidence>
<feature type="binding site" evidence="11">
    <location>
        <position position="219"/>
    </location>
    <ligand>
        <name>L-glutamine</name>
        <dbReference type="ChEBI" id="CHEBI:58359"/>
    </ligand>
</feature>
<dbReference type="EMBL" id="AZFH01000166">
    <property type="protein sequence ID" value="KRL77564.1"/>
    <property type="molecule type" value="Genomic_DNA"/>
</dbReference>
<dbReference type="GO" id="GO:0005524">
    <property type="term" value="F:ATP binding"/>
    <property type="evidence" value="ECO:0007669"/>
    <property type="project" value="UniProtKB-UniRule"/>
</dbReference>
<feature type="active site" evidence="11">
    <location>
        <position position="331"/>
    </location>
</feature>
<dbReference type="GO" id="GO:0006526">
    <property type="term" value="P:L-arginine biosynthetic process"/>
    <property type="evidence" value="ECO:0007669"/>
    <property type="project" value="UniProtKB-UniRule"/>
</dbReference>
<name>A0A0R1T8D2_9LACO</name>
<proteinExistence type="inferred from homology"/>
<protein>
    <recommendedName>
        <fullName evidence="11">Carbamoyl phosphate synthase small chain</fullName>
        <ecNumber evidence="11">6.3.5.5</ecNumber>
    </recommendedName>
    <alternativeName>
        <fullName evidence="11">Carbamoyl phosphate synthetase glutamine chain</fullName>
    </alternativeName>
</protein>
<feature type="binding site" evidence="11">
    <location>
        <position position="288"/>
    </location>
    <ligand>
        <name>L-glutamine</name>
        <dbReference type="ChEBI" id="CHEBI:58359"/>
    </ligand>
</feature>
<dbReference type="NCBIfam" id="NF009475">
    <property type="entry name" value="PRK12838.1"/>
    <property type="match status" value="1"/>
</dbReference>
<dbReference type="InterPro" id="IPR029062">
    <property type="entry name" value="Class_I_gatase-like"/>
</dbReference>
<dbReference type="UniPathway" id="UPA00070">
    <property type="reaction ID" value="UER00115"/>
</dbReference>
<dbReference type="GO" id="GO:0006541">
    <property type="term" value="P:glutamine metabolic process"/>
    <property type="evidence" value="ECO:0007669"/>
    <property type="project" value="InterPro"/>
</dbReference>
<dbReference type="InterPro" id="IPR050472">
    <property type="entry name" value="Anth_synth/Amidotransfase"/>
</dbReference>
<feature type="binding site" evidence="11">
    <location>
        <position position="221"/>
    </location>
    <ligand>
        <name>L-glutamine</name>
        <dbReference type="ChEBI" id="CHEBI:58359"/>
    </ligand>
</feature>
<dbReference type="InterPro" id="IPR035686">
    <property type="entry name" value="CPSase_GATase1"/>
</dbReference>
<keyword evidence="7 11" id="KW-0315">Glutamine amidotransferase</keyword>
<dbReference type="PRINTS" id="PR00097">
    <property type="entry name" value="ANTSNTHASEII"/>
</dbReference>
<keyword evidence="6 11" id="KW-0067">ATP-binding</keyword>
<evidence type="ECO:0000256" key="2">
    <source>
        <dbReference type="ARBA" id="ARBA00005077"/>
    </source>
</evidence>
<keyword evidence="5 11" id="KW-0547">Nucleotide-binding</keyword>
<dbReference type="PANTHER" id="PTHR43418">
    <property type="entry name" value="MULTIFUNCTIONAL TRYPTOPHAN BIOSYNTHESIS PROTEIN-RELATED"/>
    <property type="match status" value="1"/>
</dbReference>
<sequence length="362" mass="39838">MERYLILDDGTVFKGQGFGAKIATTGEVVFTTGMSGYQEAITDQSYADQILVFTNPLLGNYGVNLDDYESLQPNCKGVVCREVARVATNWRMQDSLPHFMEEMGIPGISGIDTRALTKKLRSRGTMKGAIIDATDDLEHAFAQLHATVLSDQLVAKVSTTKPYPNPGTKKNIVLIDFGVKHSILRELAARDCNTIVLPYTATAQDILKLHPDGVLLSNGPGDPEMMTEAVAMVAEIQEHLPVFGICLGHQILARANGAKTFKMKFGHRGFNHPVRENATGRIMFTSQNHGYAVDPASIDPEKLIVTHTEINDNVVEGIKHRHYPAFSVQFHPDAAPGPMDAVDLFDDFLQMIDMRKEDKTNA</sequence>
<comment type="catalytic activity">
    <reaction evidence="9 11">
        <text>hydrogencarbonate + L-glutamine + 2 ATP + H2O = carbamoyl phosphate + L-glutamate + 2 ADP + phosphate + 2 H(+)</text>
        <dbReference type="Rhea" id="RHEA:18633"/>
        <dbReference type="ChEBI" id="CHEBI:15377"/>
        <dbReference type="ChEBI" id="CHEBI:15378"/>
        <dbReference type="ChEBI" id="CHEBI:17544"/>
        <dbReference type="ChEBI" id="CHEBI:29985"/>
        <dbReference type="ChEBI" id="CHEBI:30616"/>
        <dbReference type="ChEBI" id="CHEBI:43474"/>
        <dbReference type="ChEBI" id="CHEBI:58228"/>
        <dbReference type="ChEBI" id="CHEBI:58359"/>
        <dbReference type="ChEBI" id="CHEBI:456216"/>
        <dbReference type="EC" id="6.3.5.5"/>
    </reaction>
</comment>
<comment type="subunit">
    <text evidence="11">Composed of two chains; the small (or glutamine) chain promotes the hydrolysis of glutamine to ammonia, which is used by the large (or ammonia) chain to synthesize carbamoyl phosphate. Tetramer of heterodimers (alpha,beta)4.</text>
</comment>
<dbReference type="EC" id="6.3.5.5" evidence="11"/>
<evidence type="ECO:0000313" key="13">
    <source>
        <dbReference type="EMBL" id="KRL77564.1"/>
    </source>
</evidence>
<dbReference type="UniPathway" id="UPA00068">
    <property type="reaction ID" value="UER00171"/>
</dbReference>
<dbReference type="CDD" id="cd01744">
    <property type="entry name" value="GATase1_CPSase"/>
    <property type="match status" value="1"/>
</dbReference>
<comment type="function">
    <text evidence="11">Small subunit of the glutamine-dependent carbamoyl phosphate synthetase (CPSase). CPSase catalyzes the formation of carbamoyl phosphate from the ammonia moiety of glutamine, carbonate, and phosphate donated by ATP, constituting the first step of 2 biosynthetic pathways, one leading to arginine and/or urea and the other to pyrimidine nucleotides. The small subunit (glutamine amidotransferase) binds and cleaves glutamine to supply the large subunit with the substrate ammonia.</text>
</comment>
<dbReference type="FunFam" id="3.50.30.20:FF:000001">
    <property type="entry name" value="Carbamoyl-phosphate synthase small chain"/>
    <property type="match status" value="1"/>
</dbReference>
<dbReference type="InterPro" id="IPR036480">
    <property type="entry name" value="CarbP_synth_ssu_N_sf"/>
</dbReference>
<evidence type="ECO:0000256" key="11">
    <source>
        <dbReference type="HAMAP-Rule" id="MF_01209"/>
    </source>
</evidence>
<keyword evidence="11" id="KW-0055">Arginine biosynthesis</keyword>
<evidence type="ECO:0000256" key="5">
    <source>
        <dbReference type="ARBA" id="ARBA00022741"/>
    </source>
</evidence>
<feature type="binding site" evidence="11">
    <location>
        <position position="250"/>
    </location>
    <ligand>
        <name>L-glutamine</name>
        <dbReference type="ChEBI" id="CHEBI:58359"/>
    </ligand>
</feature>
<evidence type="ECO:0000313" key="14">
    <source>
        <dbReference type="Proteomes" id="UP000051048"/>
    </source>
</evidence>